<reference evidence="2 3" key="1">
    <citation type="submission" date="2023-07" db="EMBL/GenBank/DDBJ databases">
        <title>Sorghum-associated microbial communities from plants grown in Nebraska, USA.</title>
        <authorList>
            <person name="Schachtman D."/>
        </authorList>
    </citation>
    <scope>NUCLEOTIDE SEQUENCE [LARGE SCALE GENOMIC DNA]</scope>
    <source>
        <strain evidence="2 3">CC258</strain>
    </source>
</reference>
<comment type="caution">
    <text evidence="2">The sequence shown here is derived from an EMBL/GenBank/DDBJ whole genome shotgun (WGS) entry which is preliminary data.</text>
</comment>
<feature type="chain" id="PRO_5045449960" evidence="1">
    <location>
        <begin position="29"/>
        <end position="522"/>
    </location>
</feature>
<dbReference type="RefSeq" id="WP_310226068.1">
    <property type="nucleotide sequence ID" value="NZ_JAVDSB010000002.1"/>
</dbReference>
<sequence length="522" mass="58153">MNNKLLKSVSLTVASLLLVGLASGCAQGDKTTTTTTSSTPDVKKPPVDLNFVINNNGRKYLEGTDANNNDYIKYIREKSGFNLKLNELAADGYQDKLNVLLASGEQYDLIHSRDVSWVSNLAKQKAILPLNDLIDKFAPDIKKSIPADIWDRVTFDGKIYALPTVSTKLGDEIMYVRKDWLDKLGLKPPKTLDEYTKVMKAFTEQDPDGNGKADTIGMLIGEKLVRSGTYFGAFGVPIATNEAIKVNNWVERNGQLVNALVLPETKQALKYMADLYQQKILDQEWALNKPKNIGEKIVSGKVGIFSATWFDTKEPTIILGSKKNDPKAEWISLPYPVGPEGKSGVGSKNPVAAYMVIPAKSTNAESTLKLLNFIMKKENWEAIKLGLPEHNIWNRKDGKLTIDIAAHEKHIYRNVLVDLGSTWDAELEGERLDATGLEFKMNENINNINKNVIPNMYTGSPTPALAKYGVKLNQMTEETLTKIIMGALPLDDFDKFTAQFLKDGGEELTKEVNEWYKTNKKK</sequence>
<evidence type="ECO:0000256" key="1">
    <source>
        <dbReference type="SAM" id="SignalP"/>
    </source>
</evidence>
<dbReference type="CDD" id="cd13580">
    <property type="entry name" value="PBP2_AlgQ_like_1"/>
    <property type="match status" value="1"/>
</dbReference>
<evidence type="ECO:0000313" key="3">
    <source>
        <dbReference type="Proteomes" id="UP001267290"/>
    </source>
</evidence>
<dbReference type="EMBL" id="JAVDSB010000002">
    <property type="protein sequence ID" value="MDR6550880.1"/>
    <property type="molecule type" value="Genomic_DNA"/>
</dbReference>
<dbReference type="Gene3D" id="3.40.190.10">
    <property type="entry name" value="Periplasmic binding protein-like II"/>
    <property type="match status" value="3"/>
</dbReference>
<dbReference type="Proteomes" id="UP001267290">
    <property type="component" value="Unassembled WGS sequence"/>
</dbReference>
<name>A0ABU1NTW6_9BACL</name>
<evidence type="ECO:0000313" key="2">
    <source>
        <dbReference type="EMBL" id="MDR6550880.1"/>
    </source>
</evidence>
<dbReference type="InterPro" id="IPR006059">
    <property type="entry name" value="SBP"/>
</dbReference>
<keyword evidence="3" id="KW-1185">Reference proteome</keyword>
<organism evidence="2 3">
    <name type="scientific">Paenibacillus qinlingensis</name>
    <dbReference type="NCBI Taxonomy" id="1837343"/>
    <lineage>
        <taxon>Bacteria</taxon>
        <taxon>Bacillati</taxon>
        <taxon>Bacillota</taxon>
        <taxon>Bacilli</taxon>
        <taxon>Bacillales</taxon>
        <taxon>Paenibacillaceae</taxon>
        <taxon>Paenibacillus</taxon>
    </lineage>
</organism>
<dbReference type="InterPro" id="IPR050490">
    <property type="entry name" value="Bact_solute-bd_prot1"/>
</dbReference>
<dbReference type="SUPFAM" id="SSF53850">
    <property type="entry name" value="Periplasmic binding protein-like II"/>
    <property type="match status" value="1"/>
</dbReference>
<dbReference type="PROSITE" id="PS51257">
    <property type="entry name" value="PROKAR_LIPOPROTEIN"/>
    <property type="match status" value="1"/>
</dbReference>
<dbReference type="PANTHER" id="PTHR43649:SF12">
    <property type="entry name" value="DIACETYLCHITOBIOSE BINDING PROTEIN DASA"/>
    <property type="match status" value="1"/>
</dbReference>
<dbReference type="Pfam" id="PF13416">
    <property type="entry name" value="SBP_bac_8"/>
    <property type="match status" value="1"/>
</dbReference>
<accession>A0ABU1NTW6</accession>
<proteinExistence type="predicted"/>
<gene>
    <name evidence="2" type="ORF">J2736_002067</name>
</gene>
<feature type="signal peptide" evidence="1">
    <location>
        <begin position="1"/>
        <end position="28"/>
    </location>
</feature>
<protein>
    <submittedName>
        <fullName evidence="2">Aldouronate transport system substrate-binding protein</fullName>
    </submittedName>
</protein>
<dbReference type="PANTHER" id="PTHR43649">
    <property type="entry name" value="ARABINOSE-BINDING PROTEIN-RELATED"/>
    <property type="match status" value="1"/>
</dbReference>
<keyword evidence="1" id="KW-0732">Signal</keyword>